<protein>
    <submittedName>
        <fullName evidence="1">Uncharacterized protein</fullName>
    </submittedName>
</protein>
<keyword evidence="2" id="KW-1185">Reference proteome</keyword>
<comment type="caution">
    <text evidence="1">The sequence shown here is derived from an EMBL/GenBank/DDBJ whole genome shotgun (WGS) entry which is preliminary data.</text>
</comment>
<name>A0AC60NT42_IXOPE</name>
<dbReference type="EMBL" id="JABSTQ010011536">
    <property type="protein sequence ID" value="KAG0410303.1"/>
    <property type="molecule type" value="Genomic_DNA"/>
</dbReference>
<evidence type="ECO:0000313" key="2">
    <source>
        <dbReference type="Proteomes" id="UP000805193"/>
    </source>
</evidence>
<organism evidence="1 2">
    <name type="scientific">Ixodes persulcatus</name>
    <name type="common">Taiga tick</name>
    <dbReference type="NCBI Taxonomy" id="34615"/>
    <lineage>
        <taxon>Eukaryota</taxon>
        <taxon>Metazoa</taxon>
        <taxon>Ecdysozoa</taxon>
        <taxon>Arthropoda</taxon>
        <taxon>Chelicerata</taxon>
        <taxon>Arachnida</taxon>
        <taxon>Acari</taxon>
        <taxon>Parasitiformes</taxon>
        <taxon>Ixodida</taxon>
        <taxon>Ixodoidea</taxon>
        <taxon>Ixodidae</taxon>
        <taxon>Ixodinae</taxon>
        <taxon>Ixodes</taxon>
    </lineage>
</organism>
<dbReference type="Proteomes" id="UP000805193">
    <property type="component" value="Unassembled WGS sequence"/>
</dbReference>
<sequence>MEPGPVDDCRACQQQQQQLQGPEAARRESPPPPPVPESPDDEATEPSSSGGLADVPHDPDLDDEEKAGPAGFNRSFLRCLVLLLPVSVPVVVYVRDADSTRRLFLFAFALFLVLIFSCITLAVVRSRSRGAGSDDDEEAAPRAGRSSSSRGLPFLRAMPYRVAQVRSGPHRNRYPGYRLAGQQLSPGARCPVVQDDPPCYLDALKCPLAQTHQHKSRDVETPPPAYEAVS</sequence>
<proteinExistence type="predicted"/>
<gene>
    <name evidence="1" type="ORF">HPB47_012568</name>
</gene>
<evidence type="ECO:0000313" key="1">
    <source>
        <dbReference type="EMBL" id="KAG0410303.1"/>
    </source>
</evidence>
<reference evidence="1 2" key="1">
    <citation type="journal article" date="2020" name="Cell">
        <title>Large-Scale Comparative Analyses of Tick Genomes Elucidate Their Genetic Diversity and Vector Capacities.</title>
        <authorList>
            <consortium name="Tick Genome and Microbiome Consortium (TIGMIC)"/>
            <person name="Jia N."/>
            <person name="Wang J."/>
            <person name="Shi W."/>
            <person name="Du L."/>
            <person name="Sun Y."/>
            <person name="Zhan W."/>
            <person name="Jiang J.F."/>
            <person name="Wang Q."/>
            <person name="Zhang B."/>
            <person name="Ji P."/>
            <person name="Bell-Sakyi L."/>
            <person name="Cui X.M."/>
            <person name="Yuan T.T."/>
            <person name="Jiang B.G."/>
            <person name="Yang W.F."/>
            <person name="Lam T.T."/>
            <person name="Chang Q.C."/>
            <person name="Ding S.J."/>
            <person name="Wang X.J."/>
            <person name="Zhu J.G."/>
            <person name="Ruan X.D."/>
            <person name="Zhao L."/>
            <person name="Wei J.T."/>
            <person name="Ye R.Z."/>
            <person name="Que T.C."/>
            <person name="Du C.H."/>
            <person name="Zhou Y.H."/>
            <person name="Cheng J.X."/>
            <person name="Dai P.F."/>
            <person name="Guo W.B."/>
            <person name="Han X.H."/>
            <person name="Huang E.J."/>
            <person name="Li L.F."/>
            <person name="Wei W."/>
            <person name="Gao Y.C."/>
            <person name="Liu J.Z."/>
            <person name="Shao H.Z."/>
            <person name="Wang X."/>
            <person name="Wang C.C."/>
            <person name="Yang T.C."/>
            <person name="Huo Q.B."/>
            <person name="Li W."/>
            <person name="Chen H.Y."/>
            <person name="Chen S.E."/>
            <person name="Zhou L.G."/>
            <person name="Ni X.B."/>
            <person name="Tian J.H."/>
            <person name="Sheng Y."/>
            <person name="Liu T."/>
            <person name="Pan Y.S."/>
            <person name="Xia L.Y."/>
            <person name="Li J."/>
            <person name="Zhao F."/>
            <person name="Cao W.C."/>
        </authorList>
    </citation>
    <scope>NUCLEOTIDE SEQUENCE [LARGE SCALE GENOMIC DNA]</scope>
    <source>
        <strain evidence="1">Iper-2018</strain>
    </source>
</reference>
<accession>A0AC60NT42</accession>